<dbReference type="AlphaFoldDB" id="A0A3L8S0R2"/>
<proteinExistence type="predicted"/>
<accession>A0A3L8S0R2</accession>
<dbReference type="Proteomes" id="UP000276834">
    <property type="component" value="Unassembled WGS sequence"/>
</dbReference>
<reference evidence="1 2" key="1">
    <citation type="journal article" date="2018" name="Proc. R. Soc. B">
        <title>A non-coding region near Follistatin controls head colour polymorphism in the Gouldian finch.</title>
        <authorList>
            <person name="Toomey M.B."/>
            <person name="Marques C.I."/>
            <person name="Andrade P."/>
            <person name="Araujo P.M."/>
            <person name="Sabatino S."/>
            <person name="Gazda M.A."/>
            <person name="Afonso S."/>
            <person name="Lopes R.J."/>
            <person name="Corbo J.C."/>
            <person name="Carneiro M."/>
        </authorList>
    </citation>
    <scope>NUCLEOTIDE SEQUENCE [LARGE SCALE GENOMIC DNA]</scope>
    <source>
        <strain evidence="1">Red01</strain>
        <tissue evidence="1">Muscle</tissue>
    </source>
</reference>
<sequence length="181" mass="19132">ASALPCSCPACSGPRLGHGLGGFPECPRAPLGNPAPEPGSAQPACWGGETRAPPSPGLFLMLLSPQTVSPGAAGLGHGPRAVWDLHQSLLGVQRWLQTQRRAWMGCSCCHPPWPSEDEDGARQEEDRLPLLGAEWKASVLGDCLQSPTLGWESCSGCPVLGQTGHRRLWPSRVSSGREDGR</sequence>
<organism evidence="1 2">
    <name type="scientific">Chloebia gouldiae</name>
    <name type="common">Gouldian finch</name>
    <name type="synonym">Erythrura gouldiae</name>
    <dbReference type="NCBI Taxonomy" id="44316"/>
    <lineage>
        <taxon>Eukaryota</taxon>
        <taxon>Metazoa</taxon>
        <taxon>Chordata</taxon>
        <taxon>Craniata</taxon>
        <taxon>Vertebrata</taxon>
        <taxon>Euteleostomi</taxon>
        <taxon>Archelosauria</taxon>
        <taxon>Archosauria</taxon>
        <taxon>Dinosauria</taxon>
        <taxon>Saurischia</taxon>
        <taxon>Theropoda</taxon>
        <taxon>Coelurosauria</taxon>
        <taxon>Aves</taxon>
        <taxon>Neognathae</taxon>
        <taxon>Neoaves</taxon>
        <taxon>Telluraves</taxon>
        <taxon>Australaves</taxon>
        <taxon>Passeriformes</taxon>
        <taxon>Passeroidea</taxon>
        <taxon>Passeridae</taxon>
        <taxon>Chloebia</taxon>
    </lineage>
</organism>
<evidence type="ECO:0000313" key="2">
    <source>
        <dbReference type="Proteomes" id="UP000276834"/>
    </source>
</evidence>
<keyword evidence="2" id="KW-1185">Reference proteome</keyword>
<protein>
    <submittedName>
        <fullName evidence="1">Uncharacterized protein</fullName>
    </submittedName>
</protein>
<dbReference type="EMBL" id="QUSF01000107">
    <property type="protein sequence ID" value="RLV91772.1"/>
    <property type="molecule type" value="Genomic_DNA"/>
</dbReference>
<feature type="non-terminal residue" evidence="1">
    <location>
        <position position="1"/>
    </location>
</feature>
<comment type="caution">
    <text evidence="1">The sequence shown here is derived from an EMBL/GenBank/DDBJ whole genome shotgun (WGS) entry which is preliminary data.</text>
</comment>
<evidence type="ECO:0000313" key="1">
    <source>
        <dbReference type="EMBL" id="RLV91772.1"/>
    </source>
</evidence>
<name>A0A3L8S0R2_CHLGU</name>
<gene>
    <name evidence="1" type="ORF">DV515_00014006</name>
</gene>